<name>A0A1V9YLB2_ACHHY</name>
<dbReference type="OrthoDB" id="10310666at2759"/>
<evidence type="ECO:0000313" key="1">
    <source>
        <dbReference type="EMBL" id="OQR86456.1"/>
    </source>
</evidence>
<protein>
    <submittedName>
        <fullName evidence="1">Uncharacterized protein</fullName>
    </submittedName>
</protein>
<evidence type="ECO:0000313" key="2">
    <source>
        <dbReference type="Proteomes" id="UP000243579"/>
    </source>
</evidence>
<sequence>MAPLLTLTPLVVTFTDRRDTIMVVHSEKSTAAACVEARFLLDGAEHLQLVPTSADGSLHFGATIHVVAATRSRKRYLAGQAFRQFLVWSGSQPSAKAAFRLVSPTGSTGEVEAGAAFLLQSFQWPQYFVHFRRAAHGREVGALVLRRHAKEAVQFSAVDALERASDLLRLRVNSGRSAIPTVFVSAVSFDVDLLATEAPIEDALPVLDHTFSCATFYAASDDDAIADVPVAYRADWRLSSCQSP</sequence>
<dbReference type="EMBL" id="JNBR01001504">
    <property type="protein sequence ID" value="OQR86456.1"/>
    <property type="molecule type" value="Genomic_DNA"/>
</dbReference>
<dbReference type="AlphaFoldDB" id="A0A1V9YLB2"/>
<gene>
    <name evidence="1" type="ORF">ACHHYP_10519</name>
</gene>
<proteinExistence type="predicted"/>
<keyword evidence="2" id="KW-1185">Reference proteome</keyword>
<accession>A0A1V9YLB2</accession>
<organism evidence="1 2">
    <name type="scientific">Achlya hypogyna</name>
    <name type="common">Oomycete</name>
    <name type="synonym">Protoachlya hypogyna</name>
    <dbReference type="NCBI Taxonomy" id="1202772"/>
    <lineage>
        <taxon>Eukaryota</taxon>
        <taxon>Sar</taxon>
        <taxon>Stramenopiles</taxon>
        <taxon>Oomycota</taxon>
        <taxon>Saprolegniomycetes</taxon>
        <taxon>Saprolegniales</taxon>
        <taxon>Achlyaceae</taxon>
        <taxon>Achlya</taxon>
    </lineage>
</organism>
<dbReference type="Proteomes" id="UP000243579">
    <property type="component" value="Unassembled WGS sequence"/>
</dbReference>
<reference evidence="1 2" key="1">
    <citation type="journal article" date="2014" name="Genome Biol. Evol.">
        <title>The secreted proteins of Achlya hypogyna and Thraustotheca clavata identify the ancestral oomycete secretome and reveal gene acquisitions by horizontal gene transfer.</title>
        <authorList>
            <person name="Misner I."/>
            <person name="Blouin N."/>
            <person name="Leonard G."/>
            <person name="Richards T.A."/>
            <person name="Lane C.E."/>
        </authorList>
    </citation>
    <scope>NUCLEOTIDE SEQUENCE [LARGE SCALE GENOMIC DNA]</scope>
    <source>
        <strain evidence="1 2">ATCC 48635</strain>
    </source>
</reference>
<comment type="caution">
    <text evidence="1">The sequence shown here is derived from an EMBL/GenBank/DDBJ whole genome shotgun (WGS) entry which is preliminary data.</text>
</comment>